<protein>
    <submittedName>
        <fullName evidence="2">Polyphosphate kinase</fullName>
    </submittedName>
</protein>
<gene>
    <name evidence="2" type="primary">ppk</name>
    <name evidence="2" type="ORF">ODE01S_00680</name>
</gene>
<evidence type="ECO:0000259" key="1">
    <source>
        <dbReference type="PROSITE" id="PS50035"/>
    </source>
</evidence>
<evidence type="ECO:0000313" key="2">
    <source>
        <dbReference type="EMBL" id="GEM88634.1"/>
    </source>
</evidence>
<dbReference type="Gene3D" id="3.30.1840.10">
    <property type="entry name" value="Polyphosphate kinase middle domain"/>
    <property type="match status" value="1"/>
</dbReference>
<dbReference type="SUPFAM" id="SSF140356">
    <property type="entry name" value="PPK N-terminal domain-like"/>
    <property type="match status" value="1"/>
</dbReference>
<dbReference type="Pfam" id="PF13090">
    <property type="entry name" value="PP_kinase_C"/>
    <property type="match status" value="1"/>
</dbReference>
<dbReference type="Proteomes" id="UP000321827">
    <property type="component" value="Unassembled WGS sequence"/>
</dbReference>
<dbReference type="InterPro" id="IPR025200">
    <property type="entry name" value="PPK_C_dom2"/>
</dbReference>
<dbReference type="AlphaFoldDB" id="A0A511RG55"/>
<dbReference type="Gene3D" id="1.20.58.310">
    <property type="entry name" value="Polyphosphate kinase N-terminal domain"/>
    <property type="match status" value="1"/>
</dbReference>
<dbReference type="EMBL" id="BJXN01000001">
    <property type="protein sequence ID" value="GEM88634.1"/>
    <property type="molecule type" value="Genomic_DNA"/>
</dbReference>
<dbReference type="GO" id="GO:0009358">
    <property type="term" value="C:polyphosphate kinase complex"/>
    <property type="evidence" value="ECO:0007669"/>
    <property type="project" value="InterPro"/>
</dbReference>
<dbReference type="RefSeq" id="WP_147144773.1">
    <property type="nucleotide sequence ID" value="NZ_BJXN01000001.1"/>
</dbReference>
<dbReference type="InterPro" id="IPR001736">
    <property type="entry name" value="PLipase_D/transphosphatidylase"/>
</dbReference>
<keyword evidence="2" id="KW-0418">Kinase</keyword>
<proteinExistence type="predicted"/>
<comment type="caution">
    <text evidence="2">The sequence shown here is derived from an EMBL/GenBank/DDBJ whole genome shotgun (WGS) entry which is preliminary data.</text>
</comment>
<dbReference type="InterPro" id="IPR003414">
    <property type="entry name" value="PP_kinase"/>
</dbReference>
<dbReference type="Pfam" id="PF17941">
    <property type="entry name" value="PP_kinase_C_1"/>
    <property type="match status" value="1"/>
</dbReference>
<accession>A0A511RG55</accession>
<sequence length="617" mass="70416">MKLGRERSWFRFNQRVLLTARRDDVPLLEKLRYLAIFAANTDEFFSARVYRLFRASRERPRVPREYRTLLAEVQAYVREARELFGELRPRLEAAGLRLLEPQQLSATEARYFGAYLAEEVAPKTDLLDAAQVHDLSSGALYFAAGHRRLRYLLRQPEQRRFLPVPGRPGAFVRLGALVRARSDLFLPEPMPMYELRLTRIAQLEAARMDWEELPLALETRLDGAPSRLELEAGFPWRTALARSLELLDDEVFEQPPPLDLRALFELADLDLPGLRFPPLRPRRRRGFARDPFACLRGRDVTLYHPRDDFGQVVGFARAAARDPGVRRLRATLYRVGRENPILDALIEAADRGKEVEVLLEGRARFDELVNLYWRLHFEGHGVRVLDYPPGAKVHAKLFLAEADHGVYAHLGTGNYNPKNGRLYTDLSYFTARPQLTADVAAYFDALAAGRTPQLKTLASGAAARERLLAKIAAVARDRGEVIVKANHLTDARLLRALARAADRGARVRLLVRSTLTLLHPRFEAVSLVGRFLEHARLAAFRTAGGWEVWASSADWMERNFDRRLEVFFPVVDGEARRRLLRLLRAQFADDVNAFVLAADGSQRPRWAGNRDSQRRLL</sequence>
<dbReference type="SUPFAM" id="SSF143724">
    <property type="entry name" value="PHP14-like"/>
    <property type="match status" value="1"/>
</dbReference>
<name>A0A511RG55_9DEIN</name>
<reference evidence="2 3" key="1">
    <citation type="submission" date="2019-07" db="EMBL/GenBank/DDBJ databases">
        <title>Whole genome shotgun sequence of Oceanithermus desulfurans NBRC 100063.</title>
        <authorList>
            <person name="Hosoyama A."/>
            <person name="Uohara A."/>
            <person name="Ohji S."/>
            <person name="Ichikawa N."/>
        </authorList>
    </citation>
    <scope>NUCLEOTIDE SEQUENCE [LARGE SCALE GENOMIC DNA]</scope>
    <source>
        <strain evidence="2 3">NBRC 100063</strain>
    </source>
</reference>
<dbReference type="OrthoDB" id="9761456at2"/>
<dbReference type="InterPro" id="IPR036830">
    <property type="entry name" value="PP_kinase_middle_dom_sf"/>
</dbReference>
<organism evidence="2 3">
    <name type="scientific">Oceanithermus desulfurans NBRC 100063</name>
    <dbReference type="NCBI Taxonomy" id="1227550"/>
    <lineage>
        <taxon>Bacteria</taxon>
        <taxon>Thermotogati</taxon>
        <taxon>Deinococcota</taxon>
        <taxon>Deinococci</taxon>
        <taxon>Thermales</taxon>
        <taxon>Thermaceae</taxon>
        <taxon>Oceanithermus</taxon>
    </lineage>
</organism>
<dbReference type="Gene3D" id="3.30.870.10">
    <property type="entry name" value="Endonuclease Chain A"/>
    <property type="match status" value="2"/>
</dbReference>
<dbReference type="GO" id="GO:0008976">
    <property type="term" value="F:polyphosphate kinase activity"/>
    <property type="evidence" value="ECO:0007669"/>
    <property type="project" value="InterPro"/>
</dbReference>
<feature type="domain" description="PLD phosphodiesterase" evidence="1">
    <location>
        <begin position="389"/>
        <end position="419"/>
    </location>
</feature>
<dbReference type="PANTHER" id="PTHR30218">
    <property type="entry name" value="POLYPHOSPHATE KINASE"/>
    <property type="match status" value="1"/>
</dbReference>
<dbReference type="PANTHER" id="PTHR30218:SF0">
    <property type="entry name" value="POLYPHOSPHATE KINASE"/>
    <property type="match status" value="1"/>
</dbReference>
<dbReference type="InterPro" id="IPR041108">
    <property type="entry name" value="PP_kinase_C_1"/>
</dbReference>
<dbReference type="InterPro" id="IPR036832">
    <property type="entry name" value="PPK_N_dom_sf"/>
</dbReference>
<dbReference type="GO" id="GO:0006799">
    <property type="term" value="P:polyphosphate biosynthetic process"/>
    <property type="evidence" value="ECO:0007669"/>
    <property type="project" value="InterPro"/>
</dbReference>
<keyword evidence="2" id="KW-0808">Transferase</keyword>
<dbReference type="SUPFAM" id="SSF56024">
    <property type="entry name" value="Phospholipase D/nuclease"/>
    <property type="match status" value="2"/>
</dbReference>
<dbReference type="InterPro" id="IPR025198">
    <property type="entry name" value="PPK_N_dom"/>
</dbReference>
<dbReference type="PROSITE" id="PS50035">
    <property type="entry name" value="PLD"/>
    <property type="match status" value="1"/>
</dbReference>
<evidence type="ECO:0000313" key="3">
    <source>
        <dbReference type="Proteomes" id="UP000321827"/>
    </source>
</evidence>
<dbReference type="Pfam" id="PF13089">
    <property type="entry name" value="PP_kinase_N"/>
    <property type="match status" value="1"/>
</dbReference>